<organism evidence="1 2">
    <name type="scientific">Pseudocercospora fijiensis (strain CIRAD86)</name>
    <name type="common">Black leaf streak disease fungus</name>
    <name type="synonym">Mycosphaerella fijiensis</name>
    <dbReference type="NCBI Taxonomy" id="383855"/>
    <lineage>
        <taxon>Eukaryota</taxon>
        <taxon>Fungi</taxon>
        <taxon>Dikarya</taxon>
        <taxon>Ascomycota</taxon>
        <taxon>Pezizomycotina</taxon>
        <taxon>Dothideomycetes</taxon>
        <taxon>Dothideomycetidae</taxon>
        <taxon>Mycosphaerellales</taxon>
        <taxon>Mycosphaerellaceae</taxon>
        <taxon>Pseudocercospora</taxon>
    </lineage>
</organism>
<dbReference type="GeneID" id="19335054"/>
<gene>
    <name evidence="1" type="ORF">MYCFIDRAFT_189123</name>
</gene>
<dbReference type="RefSeq" id="XP_007927846.1">
    <property type="nucleotide sequence ID" value="XM_007929655.1"/>
</dbReference>
<dbReference type="GO" id="GO:0048244">
    <property type="term" value="F:phytanoyl-CoA dioxygenase activity"/>
    <property type="evidence" value="ECO:0007669"/>
    <property type="project" value="InterPro"/>
</dbReference>
<dbReference type="InterPro" id="IPR047128">
    <property type="entry name" value="PhyH"/>
</dbReference>
<sequence>MPLLSNRIQAAAASIAATANNPPSLTAFKALVEQTTTKETYPLAKTIENNIPIYDCTAFDLNDSTLIDHLQDELYHILTSGPGVYILKHFFPSARTISLANTTFSTILSSTPARGDHFARTPGTNSRLWNSFTKHCLSHPQNFFEYYSNPWFRIVAEAHLGPNFRITAQLNIVHPGSEAQIPHRDYHLGFPSLEQCAEFPKASHQVSAVLTLQGAVAHTDMPLESGPTRFVPYSQLFPEAFVSTHFSDFQTYFLDNYVSLPLAAGDALFFSPAIFHSAGSNTTSHISRSANLFQISSAFGKAMEIVETLPLIEATYEVLEERYRCEGFSCEVEAFVHAVAEGYGFPTDLDRNSPGNERGSEQGVLRRGLREGWGRERVLREIRGMRGEGEG</sequence>
<dbReference type="eggNOG" id="ENOG502QW00">
    <property type="taxonomic scope" value="Eukaryota"/>
</dbReference>
<dbReference type="Pfam" id="PF05721">
    <property type="entry name" value="PhyH"/>
    <property type="match status" value="1"/>
</dbReference>
<dbReference type="EMBL" id="KB446559">
    <property type="protein sequence ID" value="EME82498.1"/>
    <property type="molecule type" value="Genomic_DNA"/>
</dbReference>
<dbReference type="OrthoDB" id="187894at2759"/>
<dbReference type="VEuPathDB" id="FungiDB:MYCFIDRAFT_189123"/>
<accession>M3AZ89</accession>
<keyword evidence="2" id="KW-1185">Reference proteome</keyword>
<evidence type="ECO:0000313" key="2">
    <source>
        <dbReference type="Proteomes" id="UP000016932"/>
    </source>
</evidence>
<dbReference type="PANTHER" id="PTHR21308:SF8">
    <property type="entry name" value="PHYTANOYL-COA DIOXYGENASE FAMILY PROTEIN (AFU_ORTHOLOGUE AFUA_2G09620)"/>
    <property type="match status" value="1"/>
</dbReference>
<dbReference type="Proteomes" id="UP000016932">
    <property type="component" value="Unassembled WGS sequence"/>
</dbReference>
<dbReference type="KEGG" id="pfj:MYCFIDRAFT_189123"/>
<protein>
    <recommendedName>
        <fullName evidence="3">Phytanoyl-CoA dioxygenase</fullName>
    </recommendedName>
</protein>
<dbReference type="InterPro" id="IPR008775">
    <property type="entry name" value="Phytyl_CoA_dOase-like"/>
</dbReference>
<dbReference type="SUPFAM" id="SSF51197">
    <property type="entry name" value="Clavaminate synthase-like"/>
    <property type="match status" value="1"/>
</dbReference>
<evidence type="ECO:0000313" key="1">
    <source>
        <dbReference type="EMBL" id="EME82498.1"/>
    </source>
</evidence>
<dbReference type="PANTHER" id="PTHR21308">
    <property type="entry name" value="PHYTANOYL-COA ALPHA-HYDROXYLASE"/>
    <property type="match status" value="1"/>
</dbReference>
<proteinExistence type="predicted"/>
<dbReference type="HOGENOM" id="CLU_063392_0_0_1"/>
<name>M3AZ89_PSEFD</name>
<dbReference type="STRING" id="383855.M3AZ89"/>
<evidence type="ECO:0008006" key="3">
    <source>
        <dbReference type="Google" id="ProtNLM"/>
    </source>
</evidence>
<dbReference type="GO" id="GO:0001561">
    <property type="term" value="P:fatty acid alpha-oxidation"/>
    <property type="evidence" value="ECO:0007669"/>
    <property type="project" value="InterPro"/>
</dbReference>
<dbReference type="AlphaFoldDB" id="M3AZ89"/>
<reference evidence="1 2" key="1">
    <citation type="journal article" date="2012" name="PLoS Pathog.">
        <title>Diverse lifestyles and strategies of plant pathogenesis encoded in the genomes of eighteen Dothideomycetes fungi.</title>
        <authorList>
            <person name="Ohm R.A."/>
            <person name="Feau N."/>
            <person name="Henrissat B."/>
            <person name="Schoch C.L."/>
            <person name="Horwitz B.A."/>
            <person name="Barry K.W."/>
            <person name="Condon B.J."/>
            <person name="Copeland A.C."/>
            <person name="Dhillon B."/>
            <person name="Glaser F."/>
            <person name="Hesse C.N."/>
            <person name="Kosti I."/>
            <person name="LaButti K."/>
            <person name="Lindquist E.A."/>
            <person name="Lucas S."/>
            <person name="Salamov A.A."/>
            <person name="Bradshaw R.E."/>
            <person name="Ciuffetti L."/>
            <person name="Hamelin R.C."/>
            <person name="Kema G.H.J."/>
            <person name="Lawrence C."/>
            <person name="Scott J.A."/>
            <person name="Spatafora J.W."/>
            <person name="Turgeon B.G."/>
            <person name="de Wit P.J.G.M."/>
            <person name="Zhong S."/>
            <person name="Goodwin S.B."/>
            <person name="Grigoriev I.V."/>
        </authorList>
    </citation>
    <scope>NUCLEOTIDE SEQUENCE [LARGE SCALE GENOMIC DNA]</scope>
    <source>
        <strain evidence="1 2">CIRAD86</strain>
    </source>
</reference>
<dbReference type="Gene3D" id="2.60.120.620">
    <property type="entry name" value="q2cbj1_9rhob like domain"/>
    <property type="match status" value="1"/>
</dbReference>